<organism evidence="2 3">
    <name type="scientific">Moorena producens 3L</name>
    <dbReference type="NCBI Taxonomy" id="489825"/>
    <lineage>
        <taxon>Bacteria</taxon>
        <taxon>Bacillati</taxon>
        <taxon>Cyanobacteriota</taxon>
        <taxon>Cyanophyceae</taxon>
        <taxon>Coleofasciculales</taxon>
        <taxon>Coleofasciculaceae</taxon>
        <taxon>Moorena</taxon>
    </lineage>
</organism>
<dbReference type="HOGENOM" id="CLU_2683836_0_0_3"/>
<dbReference type="Proteomes" id="UP000003959">
    <property type="component" value="Unassembled WGS sequence"/>
</dbReference>
<dbReference type="AlphaFoldDB" id="F4Y3F6"/>
<dbReference type="EMBL" id="GL890973">
    <property type="protein sequence ID" value="EGJ28632.1"/>
    <property type="molecule type" value="Genomic_DNA"/>
</dbReference>
<keyword evidence="3" id="KW-1185">Reference proteome</keyword>
<dbReference type="EMBL" id="HQ696498">
    <property type="protein sequence ID" value="AEE88260.1"/>
    <property type="molecule type" value="Genomic_DNA"/>
</dbReference>
<evidence type="ECO:0000313" key="2">
    <source>
        <dbReference type="EMBL" id="EGJ28632.1"/>
    </source>
</evidence>
<accession>F4Y3F6</accession>
<name>F4Y3F6_9CYAN</name>
<sequence>MLKNAIASSKIIANRKLASTDTNRRHNRLLLFNDELFDELFDELSDELFDELSDELSDEFSKVIFSLVNYLFSE</sequence>
<reference evidence="2" key="2">
    <citation type="journal article" date="2011" name="Proc. Natl. Acad. Sci. U.S.A.">
        <title>Genomic insights into the physiology and ecology of the marine filamentous cyanobacterium Lyngbya majuscula.</title>
        <authorList>
            <person name="Jones A.C."/>
            <person name="Monroe E.A."/>
            <person name="Podell S."/>
            <person name="Hess W.R."/>
            <person name="Klages S."/>
            <person name="Esquenazi E."/>
            <person name="Niessen S."/>
            <person name="Hoover H."/>
            <person name="Rothmann M."/>
            <person name="Lasken R.S."/>
            <person name="Yates J.R.III."/>
            <person name="Reinhardt R."/>
            <person name="Kube M."/>
            <person name="Burkart M.D."/>
            <person name="Allen E.E."/>
            <person name="Dorrestein P.C."/>
            <person name="Gerwick W.H."/>
            <person name="Gerwick L."/>
        </authorList>
    </citation>
    <scope>NUCLEOTIDE SEQUENCE</scope>
    <source>
        <strain evidence="2">3L</strain>
    </source>
</reference>
<proteinExistence type="predicted"/>
<evidence type="ECO:0000313" key="3">
    <source>
        <dbReference type="Proteomes" id="UP000003959"/>
    </source>
</evidence>
<evidence type="ECO:0000313" key="1">
    <source>
        <dbReference type="EMBL" id="AEE88260.1"/>
    </source>
</evidence>
<protein>
    <submittedName>
        <fullName evidence="2">Uncharacterized protein</fullName>
    </submittedName>
</protein>
<reference evidence="1 3" key="1">
    <citation type="journal article" date="2011" name="Proc. Natl. Acad. Sci. U.S.A.">
        <title>Genomic insights into the physiology and ecology of the marine filamentous cyanobacterium Lyngbya majuscula.</title>
        <authorList>
            <person name="Jones A.C."/>
            <person name="Monroe E.A."/>
            <person name="Podell S."/>
            <person name="Hess W.R."/>
            <person name="Klages S."/>
            <person name="Esquenazi E."/>
            <person name="Niessen S."/>
            <person name="Hoover H."/>
            <person name="Rothmann M."/>
            <person name="Lasken R.S."/>
            <person name="Yates J.R.III."/>
            <person name="Reinhardt R."/>
            <person name="Kube M."/>
            <person name="Burkart M.D."/>
            <person name="Allen E.E."/>
            <person name="Dorrestein P.C."/>
            <person name="Gerwick W.H."/>
            <person name="Gerwick L."/>
        </authorList>
    </citation>
    <scope>NUCLEOTIDE SEQUENCE [LARGE SCALE GENOMIC DNA]</scope>
    <source>
        <strain evidence="1 3">3L</strain>
    </source>
</reference>
<gene>
    <name evidence="2" type="ORF">LYNGBM3L_70940</name>
</gene>